<feature type="domain" description="ShKT" evidence="5">
    <location>
        <begin position="70"/>
        <end position="110"/>
    </location>
</feature>
<feature type="signal peptide" evidence="4">
    <location>
        <begin position="1"/>
        <end position="17"/>
    </location>
</feature>
<evidence type="ECO:0000256" key="4">
    <source>
        <dbReference type="SAM" id="SignalP"/>
    </source>
</evidence>
<evidence type="ECO:0000313" key="7">
    <source>
        <dbReference type="Proteomes" id="UP000024635"/>
    </source>
</evidence>
<accession>A0A016SSK4</accession>
<sequence length="263" mass="28779">MFQKNVLLAVLAWNVQAQTQYCEIPTTGPCVAGKCTSSSETCITTTTGQFCCETSKVRTSPPATSTATTCVDKVNPQTGISDCPQRTSLCNDSRYYTLMTEQCPKTCNRCHDTPVTTTASPNCYDLVNPRTGVSDCPRYAHLCNDAYYYTYMTEQCPKTCNRCPGSSASGCQDLVNPRTGISDCPRLAAYCRRQPYEPLMRVQCRRTCVLVGKVDGARVRFHSVAAAESRQDSLHSLLSPKSRGDSAVTGSVSFREDCTLLSL</sequence>
<reference evidence="7" key="1">
    <citation type="journal article" date="2015" name="Nat. Genet.">
        <title>The genome and transcriptome of the zoonotic hookworm Ancylostoma ceylanicum identify infection-specific gene families.</title>
        <authorList>
            <person name="Schwarz E.M."/>
            <person name="Hu Y."/>
            <person name="Antoshechkin I."/>
            <person name="Miller M.M."/>
            <person name="Sternberg P.W."/>
            <person name="Aroian R.V."/>
        </authorList>
    </citation>
    <scope>NUCLEOTIDE SEQUENCE</scope>
    <source>
        <strain evidence="7">HY135</strain>
    </source>
</reference>
<dbReference type="PANTHER" id="PTHR46219">
    <property type="entry name" value="PROTEIN CBG11138"/>
    <property type="match status" value="1"/>
</dbReference>
<dbReference type="PANTHER" id="PTHR46219:SF5">
    <property type="entry name" value="SHKT DOMAIN-CONTAINING PROTEIN"/>
    <property type="match status" value="1"/>
</dbReference>
<dbReference type="InterPro" id="IPR003582">
    <property type="entry name" value="ShKT_dom"/>
</dbReference>
<name>A0A016SSK4_9BILA</name>
<gene>
    <name evidence="6" type="primary">Acey_s0183.g955</name>
    <name evidence="6" type="ORF">Y032_0183g955</name>
</gene>
<evidence type="ECO:0000313" key="6">
    <source>
        <dbReference type="EMBL" id="EYB93386.1"/>
    </source>
</evidence>
<protein>
    <recommendedName>
        <fullName evidence="5">ShKT domain-containing protein</fullName>
    </recommendedName>
</protein>
<keyword evidence="2" id="KW-1015">Disulfide bond</keyword>
<dbReference type="AlphaFoldDB" id="A0A016SSK4"/>
<dbReference type="EMBL" id="JARK01001519">
    <property type="protein sequence ID" value="EYB93386.1"/>
    <property type="molecule type" value="Genomic_DNA"/>
</dbReference>
<dbReference type="OrthoDB" id="5868199at2759"/>
<evidence type="ECO:0000256" key="2">
    <source>
        <dbReference type="ARBA" id="ARBA00023157"/>
    </source>
</evidence>
<dbReference type="STRING" id="53326.A0A016SSK4"/>
<evidence type="ECO:0000256" key="1">
    <source>
        <dbReference type="ARBA" id="ARBA00022729"/>
    </source>
</evidence>
<evidence type="ECO:0000256" key="3">
    <source>
        <dbReference type="PROSITE-ProRule" id="PRU01005"/>
    </source>
</evidence>
<keyword evidence="7" id="KW-1185">Reference proteome</keyword>
<organism evidence="6 7">
    <name type="scientific">Ancylostoma ceylanicum</name>
    <dbReference type="NCBI Taxonomy" id="53326"/>
    <lineage>
        <taxon>Eukaryota</taxon>
        <taxon>Metazoa</taxon>
        <taxon>Ecdysozoa</taxon>
        <taxon>Nematoda</taxon>
        <taxon>Chromadorea</taxon>
        <taxon>Rhabditida</taxon>
        <taxon>Rhabditina</taxon>
        <taxon>Rhabditomorpha</taxon>
        <taxon>Strongyloidea</taxon>
        <taxon>Ancylostomatidae</taxon>
        <taxon>Ancylostomatinae</taxon>
        <taxon>Ancylostoma</taxon>
    </lineage>
</organism>
<feature type="domain" description="ShKT" evidence="5">
    <location>
        <begin position="123"/>
        <end position="163"/>
    </location>
</feature>
<feature type="chain" id="PRO_5001487116" description="ShKT domain-containing protein" evidence="4">
    <location>
        <begin position="18"/>
        <end position="263"/>
    </location>
</feature>
<keyword evidence="1 4" id="KW-0732">Signal</keyword>
<dbReference type="Gene3D" id="1.10.10.1870">
    <property type="entry name" value="ShTK domain-like"/>
    <property type="match status" value="1"/>
</dbReference>
<dbReference type="Proteomes" id="UP000024635">
    <property type="component" value="Unassembled WGS sequence"/>
</dbReference>
<dbReference type="Gene3D" id="1.10.10.1940">
    <property type="match status" value="2"/>
</dbReference>
<proteinExistence type="predicted"/>
<dbReference type="Pfam" id="PF01549">
    <property type="entry name" value="ShK"/>
    <property type="match status" value="3"/>
</dbReference>
<evidence type="ECO:0000259" key="5">
    <source>
        <dbReference type="PROSITE" id="PS51670"/>
    </source>
</evidence>
<dbReference type="SMART" id="SM00254">
    <property type="entry name" value="ShKT"/>
    <property type="match status" value="3"/>
</dbReference>
<comment type="caution">
    <text evidence="3">Lacks conserved residue(s) required for the propagation of feature annotation.</text>
</comment>
<comment type="caution">
    <text evidence="6">The sequence shown here is derived from an EMBL/GenBank/DDBJ whole genome shotgun (WGS) entry which is preliminary data.</text>
</comment>
<dbReference type="PROSITE" id="PS51670">
    <property type="entry name" value="SHKT"/>
    <property type="match status" value="2"/>
</dbReference>
<dbReference type="FunFam" id="1.10.10.1940:FF:000002">
    <property type="entry name" value="PHAryngeal gland Toxin-related"/>
    <property type="match status" value="2"/>
</dbReference>